<dbReference type="EMBL" id="SRYA01000001">
    <property type="protein sequence ID" value="TGY98228.1"/>
    <property type="molecule type" value="Genomic_DNA"/>
</dbReference>
<evidence type="ECO:0000313" key="2">
    <source>
        <dbReference type="Proteomes" id="UP000304953"/>
    </source>
</evidence>
<proteinExistence type="predicted"/>
<organism evidence="1 2">
    <name type="scientific">Petralouisia muris</name>
    <dbReference type="NCBI Taxonomy" id="3032872"/>
    <lineage>
        <taxon>Bacteria</taxon>
        <taxon>Bacillati</taxon>
        <taxon>Bacillota</taxon>
        <taxon>Clostridia</taxon>
        <taxon>Lachnospirales</taxon>
        <taxon>Lachnospiraceae</taxon>
        <taxon>Petralouisia</taxon>
    </lineage>
</organism>
<name>A0AC61S180_9FIRM</name>
<keyword evidence="2" id="KW-1185">Reference proteome</keyword>
<sequence>MDTNILLENGTNELEVLEFTLAGNHYGINVAKIREILTYQPVTPIPNAHPSVEGIFMPRDTMISVINLRNCLGLPDIDRDGLFIITNFNKLNIAFHVDEVCGIHRLSWADIITPDATINIEENGVSTGVIKLEDRLIVILDFEKIVTDISPETGLQISDLDDLEERNRSDSPIMVAEDSPLLSKLITDCLKKSGYTKLNVNNNGQELWDKLCDFRKSGDLNDKVHMVITDIEMPLMDGHRLTKLIKEDDDLKHIPVIIFSSLVNEEMRRKGEMLGADAQLTKPEIGKLVNAIDELLDKRKEFLAQKQE</sequence>
<comment type="caution">
    <text evidence="1">The sequence shown here is derived from an EMBL/GenBank/DDBJ whole genome shotgun (WGS) entry which is preliminary data.</text>
</comment>
<dbReference type="Proteomes" id="UP000304953">
    <property type="component" value="Unassembled WGS sequence"/>
</dbReference>
<reference evidence="1" key="1">
    <citation type="submission" date="2019-04" db="EMBL/GenBank/DDBJ databases">
        <title>Microbes associate with the intestines of laboratory mice.</title>
        <authorList>
            <person name="Navarre W."/>
            <person name="Wong E."/>
            <person name="Huang K."/>
            <person name="Tropini C."/>
            <person name="Ng K."/>
            <person name="Yu B."/>
        </authorList>
    </citation>
    <scope>NUCLEOTIDE SEQUENCE</scope>
    <source>
        <strain evidence="1">NM01_1-7b</strain>
    </source>
</reference>
<evidence type="ECO:0000313" key="1">
    <source>
        <dbReference type="EMBL" id="TGY98228.1"/>
    </source>
</evidence>
<protein>
    <submittedName>
        <fullName evidence="1">Chemotaxis protein CheV</fullName>
    </submittedName>
</protein>
<gene>
    <name evidence="1" type="ORF">E5329_00110</name>
</gene>
<accession>A0AC61S180</accession>